<proteinExistence type="predicted"/>
<protein>
    <submittedName>
        <fullName evidence="1">Uncharacterized protein</fullName>
    </submittedName>
</protein>
<evidence type="ECO:0000313" key="1">
    <source>
        <dbReference type="EMBL" id="AKP52340.1"/>
    </source>
</evidence>
<reference evidence="1 2" key="1">
    <citation type="submission" date="2015-07" db="EMBL/GenBank/DDBJ databases">
        <authorList>
            <person name="Kim K.M."/>
        </authorList>
    </citation>
    <scope>NUCLEOTIDE SEQUENCE [LARGE SCALE GENOMIC DNA]</scope>
    <source>
        <strain evidence="1 2">KCTC 12363</strain>
    </source>
</reference>
<organism evidence="1 2">
    <name type="scientific">Cyclobacterium amurskyense</name>
    <dbReference type="NCBI Taxonomy" id="320787"/>
    <lineage>
        <taxon>Bacteria</taxon>
        <taxon>Pseudomonadati</taxon>
        <taxon>Bacteroidota</taxon>
        <taxon>Cytophagia</taxon>
        <taxon>Cytophagales</taxon>
        <taxon>Cyclobacteriaceae</taxon>
        <taxon>Cyclobacterium</taxon>
    </lineage>
</organism>
<dbReference type="EMBL" id="CP012040">
    <property type="protein sequence ID" value="AKP52340.1"/>
    <property type="molecule type" value="Genomic_DNA"/>
</dbReference>
<name>A0A0H4PH05_9BACT</name>
<sequence length="405" mass="46891">MFILILLNQNVIAQKARIYNDKVIIRNNSDYTLRYIVSNINNITVDTLYIQPKKERTLLNVTSDKSDIRKSNIVMDYDLNSYRLDIMREQNRIRRNSNIIAFIVGLDEALNDGKLKSAIDVIKAGISDGYKGKSFDEWFLEIVEILEKRKLYDEIDDPLIRGLLAYTIELEKTGENINVNLEENIQMLGYNKKIKLSNLLVTKLFNPVSLELGFPVGEKYKYIGRSDFDYGDLIYPIIPYNIKLFFNFKQDLGINGGVKSIVLSSSQSSFLYDSSSADSVFSDNKGYSFRNIDLSYGLEVPLNFNNNQYNHDSSFAFKFAFDFGISSTFINRYSYEMHDSNIESISKNSSFQDFSLYYFASFASKLSFKYIQVLARYTINSNPDYYRSVFNVGLSVPLFYHTKYY</sequence>
<keyword evidence="2" id="KW-1185">Reference proteome</keyword>
<dbReference type="AlphaFoldDB" id="A0A0H4PH05"/>
<evidence type="ECO:0000313" key="2">
    <source>
        <dbReference type="Proteomes" id="UP000036520"/>
    </source>
</evidence>
<dbReference type="KEGG" id="camu:CA2015_2935"/>
<dbReference type="Proteomes" id="UP000036520">
    <property type="component" value="Chromosome"/>
</dbReference>
<accession>A0A0H4PH05</accession>
<gene>
    <name evidence="1" type="ORF">CA2015_2935</name>
</gene>